<feature type="compositionally biased region" description="Acidic residues" evidence="2">
    <location>
        <begin position="45"/>
        <end position="62"/>
    </location>
</feature>
<keyword evidence="1" id="KW-0442">Lipid degradation</keyword>
<sequence>MLLDGQLTIGYPLKPNYHLPPPSLLKRKIIIENKKKADIKIEPDIIDENEESGDDDVMEEAPNDSKAEKLSTEQMQLRKPIMAGKGTVGKETEASAKISDLVNYVQPVHFHSFEQAKLQQKNYEMSSITEWKTKALLEEQPVEFYPHGLRLSSNIIMPHLFWSAGVQMAVLNFQTLDVLMQLNLALFDYNNHCGYLLKPDIMRREDISFNPWSQSTIDSIVPAKVYIEVISGQLLSDKRIGTNVRVEMCGIPVNAKKFRTKTIPLNGINPLYDEDPFVFSRVVFPDLAFLRLAFYEASGQIIGHRALPINATSPGYKYNPLCNELGQPLGLPSIFVHIKVGDSVRDEHHEITKTLLHPTNDTEVNTPELDKSLIKSVSFSEDWPLGQGFVPPEFLLLSLREILEAEFVFEKRVKKRDKTSS</sequence>
<dbReference type="GO" id="GO:0048015">
    <property type="term" value="P:phosphatidylinositol-mediated signaling"/>
    <property type="evidence" value="ECO:0007669"/>
    <property type="project" value="TreeGrafter"/>
</dbReference>
<dbReference type="InterPro" id="IPR001192">
    <property type="entry name" value="PI-PLC_fam"/>
</dbReference>
<dbReference type="InterPro" id="IPR035892">
    <property type="entry name" value="C2_domain_sf"/>
</dbReference>
<dbReference type="Pfam" id="PF00387">
    <property type="entry name" value="PI-PLC-Y"/>
    <property type="match status" value="1"/>
</dbReference>
<dbReference type="GO" id="GO:0004435">
    <property type="term" value="F:phosphatidylinositol-4,5-bisphosphate phospholipase C activity"/>
    <property type="evidence" value="ECO:0007669"/>
    <property type="project" value="UniProtKB-EC"/>
</dbReference>
<organism evidence="4 5">
    <name type="scientific">Artemia franciscana</name>
    <name type="common">Brine shrimp</name>
    <name type="synonym">Artemia sanfranciscana</name>
    <dbReference type="NCBI Taxonomy" id="6661"/>
    <lineage>
        <taxon>Eukaryota</taxon>
        <taxon>Metazoa</taxon>
        <taxon>Ecdysozoa</taxon>
        <taxon>Arthropoda</taxon>
        <taxon>Crustacea</taxon>
        <taxon>Branchiopoda</taxon>
        <taxon>Anostraca</taxon>
        <taxon>Artemiidae</taxon>
        <taxon>Artemia</taxon>
    </lineage>
</organism>
<dbReference type="GO" id="GO:0005737">
    <property type="term" value="C:cytoplasm"/>
    <property type="evidence" value="ECO:0007669"/>
    <property type="project" value="TreeGrafter"/>
</dbReference>
<accession>A0AA88L296</accession>
<dbReference type="SUPFAM" id="SSF51695">
    <property type="entry name" value="PLC-like phosphodiesterases"/>
    <property type="match status" value="1"/>
</dbReference>
<evidence type="ECO:0000256" key="2">
    <source>
        <dbReference type="SAM" id="MobiDB-lite"/>
    </source>
</evidence>
<dbReference type="InterPro" id="IPR000008">
    <property type="entry name" value="C2_dom"/>
</dbReference>
<keyword evidence="5" id="KW-1185">Reference proteome</keyword>
<dbReference type="Proteomes" id="UP001187531">
    <property type="component" value="Unassembled WGS sequence"/>
</dbReference>
<dbReference type="EMBL" id="JAVRJZ010000012">
    <property type="protein sequence ID" value="KAK2716308.1"/>
    <property type="molecule type" value="Genomic_DNA"/>
</dbReference>
<evidence type="ECO:0000313" key="4">
    <source>
        <dbReference type="EMBL" id="KAK2716308.1"/>
    </source>
</evidence>
<evidence type="ECO:0000259" key="3">
    <source>
        <dbReference type="PROSITE" id="PS50008"/>
    </source>
</evidence>
<dbReference type="PANTHER" id="PTHR10336:SF149">
    <property type="entry name" value="1-PHOSPHATIDYLINOSITOL 4,5-BISPHOSPHATE PHOSPHODIESTERASE CLASSES I AND II"/>
    <property type="match status" value="1"/>
</dbReference>
<dbReference type="SMART" id="SM00239">
    <property type="entry name" value="C2"/>
    <property type="match status" value="1"/>
</dbReference>
<dbReference type="AlphaFoldDB" id="A0AA88L296"/>
<name>A0AA88L296_ARTSF</name>
<dbReference type="SUPFAM" id="SSF49562">
    <property type="entry name" value="C2 domain (Calcium/lipid-binding domain, CaLB)"/>
    <property type="match status" value="1"/>
</dbReference>
<dbReference type="GO" id="GO:0007186">
    <property type="term" value="P:G protein-coupled receptor signaling pathway"/>
    <property type="evidence" value="ECO:0007669"/>
    <property type="project" value="TreeGrafter"/>
</dbReference>
<evidence type="ECO:0000313" key="5">
    <source>
        <dbReference type="Proteomes" id="UP001187531"/>
    </source>
</evidence>
<dbReference type="Gene3D" id="2.60.40.150">
    <property type="entry name" value="C2 domain"/>
    <property type="match status" value="1"/>
</dbReference>
<comment type="catalytic activity">
    <reaction evidence="1">
        <text>a 1,2-diacyl-sn-glycero-3-phospho-(1D-myo-inositol-4,5-bisphosphate) + H2O = 1D-myo-inositol 1,4,5-trisphosphate + a 1,2-diacyl-sn-glycerol + H(+)</text>
        <dbReference type="Rhea" id="RHEA:33179"/>
        <dbReference type="ChEBI" id="CHEBI:15377"/>
        <dbReference type="ChEBI" id="CHEBI:15378"/>
        <dbReference type="ChEBI" id="CHEBI:17815"/>
        <dbReference type="ChEBI" id="CHEBI:58456"/>
        <dbReference type="ChEBI" id="CHEBI:203600"/>
        <dbReference type="EC" id="3.1.4.11"/>
    </reaction>
</comment>
<keyword evidence="1" id="KW-0378">Hydrolase</keyword>
<feature type="region of interest" description="Disordered" evidence="2">
    <location>
        <begin position="45"/>
        <end position="72"/>
    </location>
</feature>
<dbReference type="PANTHER" id="PTHR10336">
    <property type="entry name" value="PHOSPHOINOSITIDE-SPECIFIC PHOSPHOLIPASE C FAMILY PROTEIN"/>
    <property type="match status" value="1"/>
</dbReference>
<dbReference type="PRINTS" id="PR00390">
    <property type="entry name" value="PHPHLIPASEC"/>
</dbReference>
<protein>
    <recommendedName>
        <fullName evidence="1">Phosphoinositide phospholipase C</fullName>
        <ecNumber evidence="1">3.1.4.11</ecNumber>
    </recommendedName>
</protein>
<dbReference type="EC" id="3.1.4.11" evidence="1"/>
<gene>
    <name evidence="4" type="ORF">QYM36_010774</name>
</gene>
<feature type="domain" description="PI-PLC Y-box" evidence="3">
    <location>
        <begin position="98"/>
        <end position="203"/>
    </location>
</feature>
<reference evidence="4" key="1">
    <citation type="submission" date="2023-07" db="EMBL/GenBank/DDBJ databases">
        <title>Chromosome-level genome assembly of Artemia franciscana.</title>
        <authorList>
            <person name="Jo E."/>
        </authorList>
    </citation>
    <scope>NUCLEOTIDE SEQUENCE</scope>
    <source>
        <tissue evidence="4">Whole body</tissue>
    </source>
</reference>
<proteinExistence type="predicted"/>
<dbReference type="PROSITE" id="PS50008">
    <property type="entry name" value="PIPLC_Y_DOMAIN"/>
    <property type="match status" value="1"/>
</dbReference>
<dbReference type="GO" id="GO:0016042">
    <property type="term" value="P:lipid catabolic process"/>
    <property type="evidence" value="ECO:0007669"/>
    <property type="project" value="UniProtKB-KW"/>
</dbReference>
<dbReference type="GO" id="GO:0051209">
    <property type="term" value="P:release of sequestered calcium ion into cytosol"/>
    <property type="evidence" value="ECO:0007669"/>
    <property type="project" value="TreeGrafter"/>
</dbReference>
<dbReference type="Gene3D" id="3.20.20.190">
    <property type="entry name" value="Phosphatidylinositol (PI) phosphodiesterase"/>
    <property type="match status" value="1"/>
</dbReference>
<dbReference type="InterPro" id="IPR017946">
    <property type="entry name" value="PLC-like_Pdiesterase_TIM-brl"/>
</dbReference>
<evidence type="ECO:0000256" key="1">
    <source>
        <dbReference type="RuleBase" id="RU361133"/>
    </source>
</evidence>
<dbReference type="InterPro" id="IPR001711">
    <property type="entry name" value="PLipase_C_Pinositol-sp_Y"/>
</dbReference>
<dbReference type="SMART" id="SM00149">
    <property type="entry name" value="PLCYc"/>
    <property type="match status" value="1"/>
</dbReference>
<comment type="caution">
    <text evidence="4">The sequence shown here is derived from an EMBL/GenBank/DDBJ whole genome shotgun (WGS) entry which is preliminary data.</text>
</comment>
<dbReference type="CDD" id="cd00275">
    <property type="entry name" value="C2_PLC_like"/>
    <property type="match status" value="1"/>
</dbReference>
<keyword evidence="1" id="KW-0443">Lipid metabolism</keyword>
<dbReference type="GO" id="GO:0046488">
    <property type="term" value="P:phosphatidylinositol metabolic process"/>
    <property type="evidence" value="ECO:0007669"/>
    <property type="project" value="TreeGrafter"/>
</dbReference>